<gene>
    <name evidence="1" type="ORF">A3F84_14990</name>
</gene>
<sequence length="98" mass="10686">MIRVVLPAHLRALARAGGEVELQVDGPVTQRSILDALEARYPMLRGTIRDHVTQQRRPFLRFFACEEDLSHEPPDAPLPDAVASGAEPFFIIGAIAGG</sequence>
<proteinExistence type="predicted"/>
<evidence type="ECO:0000313" key="2">
    <source>
        <dbReference type="Proteomes" id="UP000178606"/>
    </source>
</evidence>
<dbReference type="InterPro" id="IPR016155">
    <property type="entry name" value="Mopterin_synth/thiamin_S_b"/>
</dbReference>
<protein>
    <recommendedName>
        <fullName evidence="3">Molybdopterin synthase sulfur carrier subunit</fullName>
    </recommendedName>
</protein>
<evidence type="ECO:0000313" key="1">
    <source>
        <dbReference type="EMBL" id="OGG55447.1"/>
    </source>
</evidence>
<name>A0A1F6D250_HANXR</name>
<dbReference type="Proteomes" id="UP000178606">
    <property type="component" value="Unassembled WGS sequence"/>
</dbReference>
<dbReference type="EMBL" id="MFKF01000077">
    <property type="protein sequence ID" value="OGG55447.1"/>
    <property type="molecule type" value="Genomic_DNA"/>
</dbReference>
<accession>A0A1F6D250</accession>
<dbReference type="CDD" id="cd17040">
    <property type="entry name" value="Ubl_MoaD_like"/>
    <property type="match status" value="1"/>
</dbReference>
<dbReference type="InterPro" id="IPR012675">
    <property type="entry name" value="Beta-grasp_dom_sf"/>
</dbReference>
<dbReference type="Gene3D" id="3.10.20.30">
    <property type="match status" value="1"/>
</dbReference>
<evidence type="ECO:0008006" key="3">
    <source>
        <dbReference type="Google" id="ProtNLM"/>
    </source>
</evidence>
<dbReference type="SUPFAM" id="SSF54285">
    <property type="entry name" value="MoaD/ThiS"/>
    <property type="match status" value="1"/>
</dbReference>
<organism evidence="1 2">
    <name type="scientific">Handelsmanbacteria sp. (strain RIFCSPLOWO2_12_FULL_64_10)</name>
    <dbReference type="NCBI Taxonomy" id="1817868"/>
    <lineage>
        <taxon>Bacteria</taxon>
        <taxon>Candidatus Handelsmaniibacteriota</taxon>
    </lineage>
</organism>
<comment type="caution">
    <text evidence="1">The sequence shown here is derived from an EMBL/GenBank/DDBJ whole genome shotgun (WGS) entry which is preliminary data.</text>
</comment>
<dbReference type="AlphaFoldDB" id="A0A1F6D250"/>
<reference evidence="1 2" key="1">
    <citation type="journal article" date="2016" name="Nat. Commun.">
        <title>Thousands of microbial genomes shed light on interconnected biogeochemical processes in an aquifer system.</title>
        <authorList>
            <person name="Anantharaman K."/>
            <person name="Brown C.T."/>
            <person name="Hug L.A."/>
            <person name="Sharon I."/>
            <person name="Castelle C.J."/>
            <person name="Probst A.J."/>
            <person name="Thomas B.C."/>
            <person name="Singh A."/>
            <person name="Wilkins M.J."/>
            <person name="Karaoz U."/>
            <person name="Brodie E.L."/>
            <person name="Williams K.H."/>
            <person name="Hubbard S.S."/>
            <person name="Banfield J.F."/>
        </authorList>
    </citation>
    <scope>NUCLEOTIDE SEQUENCE [LARGE SCALE GENOMIC DNA]</scope>
    <source>
        <strain evidence="2">RIFCSPLOWO2_12_FULL_64_10</strain>
    </source>
</reference>